<dbReference type="AlphaFoldDB" id="A0A388KNJ4"/>
<feature type="compositionally biased region" description="Acidic residues" evidence="1">
    <location>
        <begin position="60"/>
        <end position="87"/>
    </location>
</feature>
<dbReference type="Proteomes" id="UP000265515">
    <property type="component" value="Unassembled WGS sequence"/>
</dbReference>
<evidence type="ECO:0000313" key="3">
    <source>
        <dbReference type="Proteomes" id="UP000265515"/>
    </source>
</evidence>
<sequence>MAESQNERPDRVLLECSFDRDSIWPLILRALSQLCSLQLDVDTKMEAAEMKVAEMEAAEMEAAEMEEAEMEATEMEAEAGSGDDEDGGRDGVGGGS</sequence>
<protein>
    <submittedName>
        <fullName evidence="2">Uncharacterized protein</fullName>
    </submittedName>
</protein>
<gene>
    <name evidence="2" type="ORF">CBR_g9021</name>
</gene>
<evidence type="ECO:0000313" key="2">
    <source>
        <dbReference type="EMBL" id="GBG71605.1"/>
    </source>
</evidence>
<organism evidence="2 3">
    <name type="scientific">Chara braunii</name>
    <name type="common">Braun's stonewort</name>
    <dbReference type="NCBI Taxonomy" id="69332"/>
    <lineage>
        <taxon>Eukaryota</taxon>
        <taxon>Viridiplantae</taxon>
        <taxon>Streptophyta</taxon>
        <taxon>Charophyceae</taxon>
        <taxon>Charales</taxon>
        <taxon>Characeae</taxon>
        <taxon>Chara</taxon>
    </lineage>
</organism>
<name>A0A388KNJ4_CHABU</name>
<evidence type="ECO:0000256" key="1">
    <source>
        <dbReference type="SAM" id="MobiDB-lite"/>
    </source>
</evidence>
<keyword evidence="3" id="KW-1185">Reference proteome</keyword>
<comment type="caution">
    <text evidence="2">The sequence shown here is derived from an EMBL/GenBank/DDBJ whole genome shotgun (WGS) entry which is preliminary data.</text>
</comment>
<dbReference type="Gramene" id="GBG71605">
    <property type="protein sequence ID" value="GBG71605"/>
    <property type="gene ID" value="CBR_g9021"/>
</dbReference>
<feature type="region of interest" description="Disordered" evidence="1">
    <location>
        <begin position="60"/>
        <end position="96"/>
    </location>
</feature>
<reference evidence="2 3" key="1">
    <citation type="journal article" date="2018" name="Cell">
        <title>The Chara Genome: Secondary Complexity and Implications for Plant Terrestrialization.</title>
        <authorList>
            <person name="Nishiyama T."/>
            <person name="Sakayama H."/>
            <person name="Vries J.D."/>
            <person name="Buschmann H."/>
            <person name="Saint-Marcoux D."/>
            <person name="Ullrich K.K."/>
            <person name="Haas F.B."/>
            <person name="Vanderstraeten L."/>
            <person name="Becker D."/>
            <person name="Lang D."/>
            <person name="Vosolsobe S."/>
            <person name="Rombauts S."/>
            <person name="Wilhelmsson P.K.I."/>
            <person name="Janitza P."/>
            <person name="Kern R."/>
            <person name="Heyl A."/>
            <person name="Rumpler F."/>
            <person name="Villalobos L.I.A.C."/>
            <person name="Clay J.M."/>
            <person name="Skokan R."/>
            <person name="Toyoda A."/>
            <person name="Suzuki Y."/>
            <person name="Kagoshima H."/>
            <person name="Schijlen E."/>
            <person name="Tajeshwar N."/>
            <person name="Catarino B."/>
            <person name="Hetherington A.J."/>
            <person name="Saltykova A."/>
            <person name="Bonnot C."/>
            <person name="Breuninger H."/>
            <person name="Symeonidi A."/>
            <person name="Radhakrishnan G.V."/>
            <person name="Van Nieuwerburgh F."/>
            <person name="Deforce D."/>
            <person name="Chang C."/>
            <person name="Karol K.G."/>
            <person name="Hedrich R."/>
            <person name="Ulvskov P."/>
            <person name="Glockner G."/>
            <person name="Delwiche C.F."/>
            <person name="Petrasek J."/>
            <person name="Van de Peer Y."/>
            <person name="Friml J."/>
            <person name="Beilby M."/>
            <person name="Dolan L."/>
            <person name="Kohara Y."/>
            <person name="Sugano S."/>
            <person name="Fujiyama A."/>
            <person name="Delaux P.-M."/>
            <person name="Quint M."/>
            <person name="TheiBen G."/>
            <person name="Hagemann M."/>
            <person name="Harholt J."/>
            <person name="Dunand C."/>
            <person name="Zachgo S."/>
            <person name="Langdale J."/>
            <person name="Maumus F."/>
            <person name="Straeten D.V.D."/>
            <person name="Gould S.B."/>
            <person name="Rensing S.A."/>
        </authorList>
    </citation>
    <scope>NUCLEOTIDE SEQUENCE [LARGE SCALE GENOMIC DNA]</scope>
    <source>
        <strain evidence="2 3">S276</strain>
    </source>
</reference>
<proteinExistence type="predicted"/>
<accession>A0A388KNJ4</accession>
<dbReference type="EMBL" id="BFEA01000149">
    <property type="protein sequence ID" value="GBG71605.1"/>
    <property type="molecule type" value="Genomic_DNA"/>
</dbReference>